<feature type="region of interest" description="Disordered" evidence="1">
    <location>
        <begin position="62"/>
        <end position="84"/>
    </location>
</feature>
<dbReference type="Proteomes" id="UP000299102">
    <property type="component" value="Unassembled WGS sequence"/>
</dbReference>
<name>A0A4C1XR83_EUMVA</name>
<feature type="compositionally biased region" description="Basic and acidic residues" evidence="1">
    <location>
        <begin position="62"/>
        <end position="73"/>
    </location>
</feature>
<feature type="compositionally biased region" description="Polar residues" evidence="1">
    <location>
        <begin position="1"/>
        <end position="13"/>
    </location>
</feature>
<accession>A0A4C1XR83</accession>
<organism evidence="2 3">
    <name type="scientific">Eumeta variegata</name>
    <name type="common">Bagworm moth</name>
    <name type="synonym">Eumeta japonica</name>
    <dbReference type="NCBI Taxonomy" id="151549"/>
    <lineage>
        <taxon>Eukaryota</taxon>
        <taxon>Metazoa</taxon>
        <taxon>Ecdysozoa</taxon>
        <taxon>Arthropoda</taxon>
        <taxon>Hexapoda</taxon>
        <taxon>Insecta</taxon>
        <taxon>Pterygota</taxon>
        <taxon>Neoptera</taxon>
        <taxon>Endopterygota</taxon>
        <taxon>Lepidoptera</taxon>
        <taxon>Glossata</taxon>
        <taxon>Ditrysia</taxon>
        <taxon>Tineoidea</taxon>
        <taxon>Psychidae</taxon>
        <taxon>Oiketicinae</taxon>
        <taxon>Eumeta</taxon>
    </lineage>
</organism>
<proteinExistence type="predicted"/>
<dbReference type="EMBL" id="BGZK01000930">
    <property type="protein sequence ID" value="GBP65492.1"/>
    <property type="molecule type" value="Genomic_DNA"/>
</dbReference>
<evidence type="ECO:0000313" key="2">
    <source>
        <dbReference type="EMBL" id="GBP65492.1"/>
    </source>
</evidence>
<comment type="caution">
    <text evidence="2">The sequence shown here is derived from an EMBL/GenBank/DDBJ whole genome shotgun (WGS) entry which is preliminary data.</text>
</comment>
<evidence type="ECO:0000256" key="1">
    <source>
        <dbReference type="SAM" id="MobiDB-lite"/>
    </source>
</evidence>
<protein>
    <submittedName>
        <fullName evidence="2">Uncharacterized protein</fullName>
    </submittedName>
</protein>
<keyword evidence="3" id="KW-1185">Reference proteome</keyword>
<dbReference type="AlphaFoldDB" id="A0A4C1XR83"/>
<sequence>MPWSTGLQHENGPTSGGPRPLHHPTPPSDSLLPSASSIIFLPKKLIPVTELPTLGRYISELEIPRREGGDGNRHRGGPLTRGGI</sequence>
<feature type="region of interest" description="Disordered" evidence="1">
    <location>
        <begin position="1"/>
        <end position="33"/>
    </location>
</feature>
<reference evidence="2 3" key="1">
    <citation type="journal article" date="2019" name="Commun. Biol.">
        <title>The bagworm genome reveals a unique fibroin gene that provides high tensile strength.</title>
        <authorList>
            <person name="Kono N."/>
            <person name="Nakamura H."/>
            <person name="Ohtoshi R."/>
            <person name="Tomita M."/>
            <person name="Numata K."/>
            <person name="Arakawa K."/>
        </authorList>
    </citation>
    <scope>NUCLEOTIDE SEQUENCE [LARGE SCALE GENOMIC DNA]</scope>
</reference>
<gene>
    <name evidence="2" type="ORF">EVAR_38831_1</name>
</gene>
<evidence type="ECO:0000313" key="3">
    <source>
        <dbReference type="Proteomes" id="UP000299102"/>
    </source>
</evidence>